<dbReference type="GO" id="GO:0016616">
    <property type="term" value="F:oxidoreductase activity, acting on the CH-OH group of donors, NAD or NADP as acceptor"/>
    <property type="evidence" value="ECO:0007669"/>
    <property type="project" value="UniProtKB-ARBA"/>
</dbReference>
<comment type="caution">
    <text evidence="4">The sequence shown here is derived from an EMBL/GenBank/DDBJ whole genome shotgun (WGS) entry which is preliminary data.</text>
</comment>
<dbReference type="RefSeq" id="WP_144728210.1">
    <property type="nucleotide sequence ID" value="NZ_ML675578.1"/>
</dbReference>
<dbReference type="EMBL" id="VOAH01000001">
    <property type="protein sequence ID" value="TVP41603.1"/>
    <property type="molecule type" value="Genomic_DNA"/>
</dbReference>
<protein>
    <submittedName>
        <fullName evidence="4">NADP-dependent 3-hydroxy acid dehydrogenase YdfG</fullName>
        <ecNumber evidence="4">1.-.-.-</ecNumber>
    </submittedName>
</protein>
<dbReference type="PROSITE" id="PS00061">
    <property type="entry name" value="ADH_SHORT"/>
    <property type="match status" value="1"/>
</dbReference>
<dbReference type="Pfam" id="PF00106">
    <property type="entry name" value="adh_short"/>
    <property type="match status" value="1"/>
</dbReference>
<gene>
    <name evidence="4" type="ORF">NARC_10008</name>
</gene>
<dbReference type="InterPro" id="IPR002347">
    <property type="entry name" value="SDR_fam"/>
</dbReference>
<dbReference type="EC" id="1.-.-.-" evidence="4"/>
<dbReference type="Gene3D" id="3.40.50.720">
    <property type="entry name" value="NAD(P)-binding Rossmann-like Domain"/>
    <property type="match status" value="1"/>
</dbReference>
<organism evidence="4 5">
    <name type="scientific">Candidatus Nitrosocosmicus arcticus</name>
    <dbReference type="NCBI Taxonomy" id="2035267"/>
    <lineage>
        <taxon>Archaea</taxon>
        <taxon>Nitrososphaerota</taxon>
        <taxon>Nitrososphaeria</taxon>
        <taxon>Nitrososphaerales</taxon>
        <taxon>Nitrososphaeraceae</taxon>
        <taxon>Candidatus Nitrosocosmicus</taxon>
    </lineage>
</organism>
<dbReference type="SUPFAM" id="SSF51735">
    <property type="entry name" value="NAD(P)-binding Rossmann-fold domains"/>
    <property type="match status" value="1"/>
</dbReference>
<dbReference type="Proteomes" id="UP000315289">
    <property type="component" value="Unassembled WGS sequence"/>
</dbReference>
<dbReference type="PANTHER" id="PTHR43115:SF4">
    <property type="entry name" value="DEHYDROGENASE_REDUCTASE SDR FAMILY MEMBER 11"/>
    <property type="match status" value="1"/>
</dbReference>
<dbReference type="OrthoDB" id="7442at2157"/>
<dbReference type="InterPro" id="IPR020904">
    <property type="entry name" value="Sc_DH/Rdtase_CS"/>
</dbReference>
<dbReference type="PRINTS" id="PR00080">
    <property type="entry name" value="SDRFAMILY"/>
</dbReference>
<evidence type="ECO:0000256" key="3">
    <source>
        <dbReference type="RuleBase" id="RU000363"/>
    </source>
</evidence>
<accession>A0A557SYD4</accession>
<dbReference type="PANTHER" id="PTHR43115">
    <property type="entry name" value="DEHYDROGENASE/REDUCTASE SDR FAMILY MEMBER 11"/>
    <property type="match status" value="1"/>
</dbReference>
<dbReference type="AlphaFoldDB" id="A0A557SYD4"/>
<proteinExistence type="inferred from homology"/>
<keyword evidence="2 4" id="KW-0560">Oxidoreductase</keyword>
<evidence type="ECO:0000313" key="5">
    <source>
        <dbReference type="Proteomes" id="UP000315289"/>
    </source>
</evidence>
<name>A0A557SYD4_9ARCH</name>
<reference evidence="4 5" key="1">
    <citation type="journal article" date="2019" name="Front. Microbiol.">
        <title>Ammonia Oxidation by the Arctic Terrestrial Thaumarchaeote Candidatus Nitrosocosmicus arcticus Is Stimulated by Increasing Temperatures.</title>
        <authorList>
            <person name="Alves R.J.E."/>
            <person name="Kerou M."/>
            <person name="Zappe A."/>
            <person name="Bittner R."/>
            <person name="Abby S.S."/>
            <person name="Schmidt H.A."/>
            <person name="Pfeifer K."/>
            <person name="Schleper C."/>
        </authorList>
    </citation>
    <scope>NUCLEOTIDE SEQUENCE [LARGE SCALE GENOMIC DNA]</scope>
    <source>
        <strain evidence="4 5">Kfb</strain>
    </source>
</reference>
<evidence type="ECO:0000256" key="2">
    <source>
        <dbReference type="ARBA" id="ARBA00023002"/>
    </source>
</evidence>
<comment type="similarity">
    <text evidence="1 3">Belongs to the short-chain dehydrogenases/reductases (SDR) family.</text>
</comment>
<dbReference type="InterPro" id="IPR036291">
    <property type="entry name" value="NAD(P)-bd_dom_sf"/>
</dbReference>
<keyword evidence="5" id="KW-1185">Reference proteome</keyword>
<evidence type="ECO:0000313" key="4">
    <source>
        <dbReference type="EMBL" id="TVP41603.1"/>
    </source>
</evidence>
<dbReference type="FunFam" id="3.40.50.720:FF:000047">
    <property type="entry name" value="NADP-dependent L-serine/L-allo-threonine dehydrogenase"/>
    <property type="match status" value="1"/>
</dbReference>
<dbReference type="PRINTS" id="PR00081">
    <property type="entry name" value="GDHRDH"/>
</dbReference>
<sequence>MIKDKVILITGASSGIGYTTALTLSRAGATIVAGARRIDRLESLKQTVKDQNGEILINLLDVTKKEQCTNLANLAISEYGRIDVLINNAGLMPLSFVKNLKIDEWDKMIDVNIKGVLYSTASVIPHMLANKSGHIVNISSVAGRIVFPAGSVYCATKHAVTAFSEGLRQELSQRSNIRVTCVEPGVVATELNNTITDSSLHGFLESVKKIEPLQAQNIADAILYAIDSPNHVNVNEILIRPVQQEK</sequence>
<evidence type="ECO:0000256" key="1">
    <source>
        <dbReference type="ARBA" id="ARBA00006484"/>
    </source>
</evidence>